<organism evidence="1 2">
    <name type="scientific">Dreissena polymorpha</name>
    <name type="common">Zebra mussel</name>
    <name type="synonym">Mytilus polymorpha</name>
    <dbReference type="NCBI Taxonomy" id="45954"/>
    <lineage>
        <taxon>Eukaryota</taxon>
        <taxon>Metazoa</taxon>
        <taxon>Spiralia</taxon>
        <taxon>Lophotrochozoa</taxon>
        <taxon>Mollusca</taxon>
        <taxon>Bivalvia</taxon>
        <taxon>Autobranchia</taxon>
        <taxon>Heteroconchia</taxon>
        <taxon>Euheterodonta</taxon>
        <taxon>Imparidentia</taxon>
        <taxon>Neoheterodontei</taxon>
        <taxon>Myida</taxon>
        <taxon>Dreissenoidea</taxon>
        <taxon>Dreissenidae</taxon>
        <taxon>Dreissena</taxon>
    </lineage>
</organism>
<sequence length="85" mass="9283">MFTDPDLQAPRGIHVTDLGQVLVCGGSSHTILQLDGEGKKKLATLATEWDGLCFPESFCYNRSTASIIVAQYLILGNKILVFKVK</sequence>
<reference evidence="1" key="1">
    <citation type="journal article" date="2019" name="bioRxiv">
        <title>The Genome of the Zebra Mussel, Dreissena polymorpha: A Resource for Invasive Species Research.</title>
        <authorList>
            <person name="McCartney M.A."/>
            <person name="Auch B."/>
            <person name="Kono T."/>
            <person name="Mallez S."/>
            <person name="Zhang Y."/>
            <person name="Obille A."/>
            <person name="Becker A."/>
            <person name="Abrahante J.E."/>
            <person name="Garbe J."/>
            <person name="Badalamenti J.P."/>
            <person name="Herman A."/>
            <person name="Mangelson H."/>
            <person name="Liachko I."/>
            <person name="Sullivan S."/>
            <person name="Sone E.D."/>
            <person name="Koren S."/>
            <person name="Silverstein K.A.T."/>
            <person name="Beckman K.B."/>
            <person name="Gohl D.M."/>
        </authorList>
    </citation>
    <scope>NUCLEOTIDE SEQUENCE</scope>
    <source>
        <strain evidence="1">Duluth1</strain>
        <tissue evidence="1">Whole animal</tissue>
    </source>
</reference>
<protein>
    <submittedName>
        <fullName evidence="1">Uncharacterized protein</fullName>
    </submittedName>
</protein>
<dbReference type="AlphaFoldDB" id="A0A9D4C3W5"/>
<dbReference type="SUPFAM" id="SSF101898">
    <property type="entry name" value="NHL repeat"/>
    <property type="match status" value="1"/>
</dbReference>
<dbReference type="EMBL" id="JAIWYP010000013">
    <property type="protein sequence ID" value="KAH3716664.1"/>
    <property type="molecule type" value="Genomic_DNA"/>
</dbReference>
<accession>A0A9D4C3W5</accession>
<evidence type="ECO:0000313" key="2">
    <source>
        <dbReference type="Proteomes" id="UP000828390"/>
    </source>
</evidence>
<comment type="caution">
    <text evidence="1">The sequence shown here is derived from an EMBL/GenBank/DDBJ whole genome shotgun (WGS) entry which is preliminary data.</text>
</comment>
<reference evidence="1" key="2">
    <citation type="submission" date="2020-11" db="EMBL/GenBank/DDBJ databases">
        <authorList>
            <person name="McCartney M.A."/>
            <person name="Auch B."/>
            <person name="Kono T."/>
            <person name="Mallez S."/>
            <person name="Becker A."/>
            <person name="Gohl D.M."/>
            <person name="Silverstein K.A.T."/>
            <person name="Koren S."/>
            <person name="Bechman K.B."/>
            <person name="Herman A."/>
            <person name="Abrahante J.E."/>
            <person name="Garbe J."/>
        </authorList>
    </citation>
    <scope>NUCLEOTIDE SEQUENCE</scope>
    <source>
        <strain evidence="1">Duluth1</strain>
        <tissue evidence="1">Whole animal</tissue>
    </source>
</reference>
<evidence type="ECO:0000313" key="1">
    <source>
        <dbReference type="EMBL" id="KAH3716664.1"/>
    </source>
</evidence>
<proteinExistence type="predicted"/>
<name>A0A9D4C3W5_DREPO</name>
<gene>
    <name evidence="1" type="ORF">DPMN_059390</name>
</gene>
<dbReference type="Proteomes" id="UP000828390">
    <property type="component" value="Unassembled WGS sequence"/>
</dbReference>
<keyword evidence="2" id="KW-1185">Reference proteome</keyword>